<gene>
    <name evidence="1" type="ORF">DFH07DRAFT_1068352</name>
</gene>
<protein>
    <submittedName>
        <fullName evidence="1">Uncharacterized protein</fullName>
    </submittedName>
</protein>
<comment type="caution">
    <text evidence="1">The sequence shown here is derived from an EMBL/GenBank/DDBJ whole genome shotgun (WGS) entry which is preliminary data.</text>
</comment>
<dbReference type="EMBL" id="JARJLG010000330">
    <property type="protein sequence ID" value="KAJ7716584.1"/>
    <property type="molecule type" value="Genomic_DNA"/>
</dbReference>
<evidence type="ECO:0000313" key="1">
    <source>
        <dbReference type="EMBL" id="KAJ7716584.1"/>
    </source>
</evidence>
<dbReference type="AlphaFoldDB" id="A0AAD7MGL9"/>
<evidence type="ECO:0000313" key="2">
    <source>
        <dbReference type="Proteomes" id="UP001215280"/>
    </source>
</evidence>
<organism evidence="1 2">
    <name type="scientific">Mycena maculata</name>
    <dbReference type="NCBI Taxonomy" id="230809"/>
    <lineage>
        <taxon>Eukaryota</taxon>
        <taxon>Fungi</taxon>
        <taxon>Dikarya</taxon>
        <taxon>Basidiomycota</taxon>
        <taxon>Agaricomycotina</taxon>
        <taxon>Agaricomycetes</taxon>
        <taxon>Agaricomycetidae</taxon>
        <taxon>Agaricales</taxon>
        <taxon>Marasmiineae</taxon>
        <taxon>Mycenaceae</taxon>
        <taxon>Mycena</taxon>
    </lineage>
</organism>
<reference evidence="1" key="1">
    <citation type="submission" date="2023-03" db="EMBL/GenBank/DDBJ databases">
        <title>Massive genome expansion in bonnet fungi (Mycena s.s.) driven by repeated elements and novel gene families across ecological guilds.</title>
        <authorList>
            <consortium name="Lawrence Berkeley National Laboratory"/>
            <person name="Harder C.B."/>
            <person name="Miyauchi S."/>
            <person name="Viragh M."/>
            <person name="Kuo A."/>
            <person name="Thoen E."/>
            <person name="Andreopoulos B."/>
            <person name="Lu D."/>
            <person name="Skrede I."/>
            <person name="Drula E."/>
            <person name="Henrissat B."/>
            <person name="Morin E."/>
            <person name="Kohler A."/>
            <person name="Barry K."/>
            <person name="LaButti K."/>
            <person name="Morin E."/>
            <person name="Salamov A."/>
            <person name="Lipzen A."/>
            <person name="Mereny Z."/>
            <person name="Hegedus B."/>
            <person name="Baldrian P."/>
            <person name="Stursova M."/>
            <person name="Weitz H."/>
            <person name="Taylor A."/>
            <person name="Grigoriev I.V."/>
            <person name="Nagy L.G."/>
            <person name="Martin F."/>
            <person name="Kauserud H."/>
        </authorList>
    </citation>
    <scope>NUCLEOTIDE SEQUENCE</scope>
    <source>
        <strain evidence="1">CBHHK188m</strain>
    </source>
</reference>
<name>A0AAD7MGL9_9AGAR</name>
<proteinExistence type="predicted"/>
<dbReference type="Proteomes" id="UP001215280">
    <property type="component" value="Unassembled WGS sequence"/>
</dbReference>
<accession>A0AAD7MGL9</accession>
<keyword evidence="2" id="KW-1185">Reference proteome</keyword>
<sequence>MSYRLRPGVGLYATGFILKRTQIAAIAVKTFTSEFLASHGNDPVLAFKWHIRSHDSGFSRNPKALATVDPQKFLVAVHFYPWVTDQSIDPAPSELAGIPMDRREMWQTKYGQYAPGVCTEVSRLYPHRRIGWPFFLPDYIESVVNTHDLWPLMEPIEPVVHVADSLHNRPSAGV</sequence>